<dbReference type="InterPro" id="IPR011547">
    <property type="entry name" value="SLC26A/SulP_dom"/>
</dbReference>
<evidence type="ECO:0000256" key="4">
    <source>
        <dbReference type="ARBA" id="ARBA00023136"/>
    </source>
</evidence>
<dbReference type="GO" id="GO:0055085">
    <property type="term" value="P:transmembrane transport"/>
    <property type="evidence" value="ECO:0007669"/>
    <property type="project" value="InterPro"/>
</dbReference>
<evidence type="ECO:0000256" key="3">
    <source>
        <dbReference type="ARBA" id="ARBA00022989"/>
    </source>
</evidence>
<evidence type="ECO:0000313" key="8">
    <source>
        <dbReference type="EMBL" id="CAB4813896.1"/>
    </source>
</evidence>
<feature type="transmembrane region" description="Helical" evidence="5">
    <location>
        <begin position="75"/>
        <end position="100"/>
    </location>
</feature>
<comment type="subcellular location">
    <subcellularLocation>
        <location evidence="1">Membrane</location>
        <topology evidence="1">Multi-pass membrane protein</topology>
    </subcellularLocation>
</comment>
<gene>
    <name evidence="7" type="ORF">UFOPK2754_00581</name>
    <name evidence="8" type="ORF">UFOPK3139_00211</name>
    <name evidence="9" type="ORF">UFOPK3543_02509</name>
</gene>
<dbReference type="InterPro" id="IPR002645">
    <property type="entry name" value="STAS_dom"/>
</dbReference>
<evidence type="ECO:0000313" key="9">
    <source>
        <dbReference type="EMBL" id="CAB4928389.1"/>
    </source>
</evidence>
<dbReference type="EMBL" id="CAFBMH010000127">
    <property type="protein sequence ID" value="CAB4928389.1"/>
    <property type="molecule type" value="Genomic_DNA"/>
</dbReference>
<name>A0A6J7IBX9_9ZZZZ</name>
<dbReference type="EMBL" id="CAEZYR010000014">
    <property type="protein sequence ID" value="CAB4732537.1"/>
    <property type="molecule type" value="Genomic_DNA"/>
</dbReference>
<protein>
    <submittedName>
        <fullName evidence="9">Unannotated protein</fullName>
    </submittedName>
</protein>
<dbReference type="Gene3D" id="3.30.750.24">
    <property type="entry name" value="STAS domain"/>
    <property type="match status" value="1"/>
</dbReference>
<keyword evidence="3 5" id="KW-1133">Transmembrane helix</keyword>
<dbReference type="Pfam" id="PF00916">
    <property type="entry name" value="Sulfate_transp"/>
    <property type="match status" value="1"/>
</dbReference>
<evidence type="ECO:0000313" key="7">
    <source>
        <dbReference type="EMBL" id="CAB4732537.1"/>
    </source>
</evidence>
<dbReference type="InterPro" id="IPR036513">
    <property type="entry name" value="STAS_dom_sf"/>
</dbReference>
<evidence type="ECO:0000256" key="2">
    <source>
        <dbReference type="ARBA" id="ARBA00022692"/>
    </source>
</evidence>
<feature type="transmembrane region" description="Helical" evidence="5">
    <location>
        <begin position="361"/>
        <end position="387"/>
    </location>
</feature>
<organism evidence="9">
    <name type="scientific">freshwater metagenome</name>
    <dbReference type="NCBI Taxonomy" id="449393"/>
    <lineage>
        <taxon>unclassified sequences</taxon>
        <taxon>metagenomes</taxon>
        <taxon>ecological metagenomes</taxon>
    </lineage>
</organism>
<feature type="transmembrane region" description="Helical" evidence="5">
    <location>
        <begin position="227"/>
        <end position="245"/>
    </location>
</feature>
<keyword evidence="2 5" id="KW-0812">Transmembrane</keyword>
<feature type="transmembrane region" description="Helical" evidence="5">
    <location>
        <begin position="300"/>
        <end position="319"/>
    </location>
</feature>
<proteinExistence type="predicted"/>
<dbReference type="AlphaFoldDB" id="A0A6J7IBX9"/>
<dbReference type="EMBL" id="CAFABA010000004">
    <property type="protein sequence ID" value="CAB4813896.1"/>
    <property type="molecule type" value="Genomic_DNA"/>
</dbReference>
<keyword evidence="4 5" id="KW-0472">Membrane</keyword>
<feature type="transmembrane region" description="Helical" evidence="5">
    <location>
        <begin position="112"/>
        <end position="130"/>
    </location>
</feature>
<feature type="transmembrane region" description="Helical" evidence="5">
    <location>
        <begin position="26"/>
        <end position="42"/>
    </location>
</feature>
<feature type="transmembrane region" description="Helical" evidence="5">
    <location>
        <begin position="182"/>
        <end position="207"/>
    </location>
</feature>
<feature type="transmembrane region" description="Helical" evidence="5">
    <location>
        <begin position="325"/>
        <end position="349"/>
    </location>
</feature>
<dbReference type="CDD" id="cd07042">
    <property type="entry name" value="STAS_SulP_like_sulfate_transporter"/>
    <property type="match status" value="1"/>
</dbReference>
<accession>A0A6J7IBX9</accession>
<dbReference type="GO" id="GO:0016020">
    <property type="term" value="C:membrane"/>
    <property type="evidence" value="ECO:0007669"/>
    <property type="project" value="UniProtKB-SubCell"/>
</dbReference>
<feature type="transmembrane region" description="Helical" evidence="5">
    <location>
        <begin position="49"/>
        <end position="69"/>
    </location>
</feature>
<dbReference type="PROSITE" id="PS50801">
    <property type="entry name" value="STAS"/>
    <property type="match status" value="1"/>
</dbReference>
<reference evidence="9" key="1">
    <citation type="submission" date="2020-05" db="EMBL/GenBank/DDBJ databases">
        <authorList>
            <person name="Chiriac C."/>
            <person name="Salcher M."/>
            <person name="Ghai R."/>
            <person name="Kavagutti S V."/>
        </authorList>
    </citation>
    <scope>NUCLEOTIDE SEQUENCE</scope>
</reference>
<dbReference type="SUPFAM" id="SSF52091">
    <property type="entry name" value="SpoIIaa-like"/>
    <property type="match status" value="1"/>
</dbReference>
<feature type="domain" description="STAS" evidence="6">
    <location>
        <begin position="412"/>
        <end position="526"/>
    </location>
</feature>
<feature type="transmembrane region" description="Helical" evidence="5">
    <location>
        <begin position="156"/>
        <end position="175"/>
    </location>
</feature>
<evidence type="ECO:0000259" key="6">
    <source>
        <dbReference type="PROSITE" id="PS50801"/>
    </source>
</evidence>
<dbReference type="PANTHER" id="PTHR11814">
    <property type="entry name" value="SULFATE TRANSPORTER"/>
    <property type="match status" value="1"/>
</dbReference>
<sequence length="545" mass="56334">MAGVVITAFLIPVGMGYSQAAGLPPVYGLYATIIPLLVYAAFGPSRILVLGPDSSLAPLIAATIVPLAAGNPDRAVALASALSIGAGLIAIAAGIGRFGFVTELLSMPVRVGYLNGIAVVVIVGQSPKLLGVSVEHSAPVSAFVDLIRAAGDVDRVPVMVGLVSLAAMIVMRLVAPRVPRSLLVVIGSIIAVKIFGLEGQLVLVGSLPAGFPFPALPRVGWADFGKLAAGSFTIAVVSFADTSVLSRAYSKRLGQGVDPNAEFIGLGAANVAAGFFQGFPVSASQSRTPVAEAAGAKTQLTGVVAAILIVVLLVAAPGLLASLPIAALAAIVMLAVIDLIDVPTVVSLARGRRNEFILSMIAFVGVVIAGVLWGIGIAVAVSLLAFVSQAWRPHVTTLVRIKGVSGYHDIDQHPEGTQIDGLLLFSFGAPLFFANADGFRSEIIQRVEETSDVRWVIVTAEPITRIDATAEAMINELHADLAERGIELGFAGLKSVVRDQIAPGGTVALIGADRFFPTIGEAIRAFVEETGSDFIDWKTQPPDPS</sequence>
<evidence type="ECO:0000256" key="1">
    <source>
        <dbReference type="ARBA" id="ARBA00004141"/>
    </source>
</evidence>
<evidence type="ECO:0000256" key="5">
    <source>
        <dbReference type="SAM" id="Phobius"/>
    </source>
</evidence>
<dbReference type="Pfam" id="PF01740">
    <property type="entry name" value="STAS"/>
    <property type="match status" value="1"/>
</dbReference>
<dbReference type="InterPro" id="IPR001902">
    <property type="entry name" value="SLC26A/SulP_fam"/>
</dbReference>